<comment type="caution">
    <text evidence="1">The sequence shown here is derived from an EMBL/GenBank/DDBJ whole genome shotgun (WGS) entry which is preliminary data.</text>
</comment>
<dbReference type="PANTHER" id="PTHR40590">
    <property type="entry name" value="CYTOPLASMIC PROTEIN-RELATED"/>
    <property type="match status" value="1"/>
</dbReference>
<accession>A0A840FNI3</accession>
<dbReference type="Proteomes" id="UP000524450">
    <property type="component" value="Unassembled WGS sequence"/>
</dbReference>
<evidence type="ECO:0000313" key="2">
    <source>
        <dbReference type="Proteomes" id="UP000524450"/>
    </source>
</evidence>
<dbReference type="CDD" id="cd14789">
    <property type="entry name" value="Tiki"/>
    <property type="match status" value="1"/>
</dbReference>
<protein>
    <recommendedName>
        <fullName evidence="3">TraB/GumN family protein</fullName>
    </recommendedName>
</protein>
<evidence type="ECO:0000313" key="1">
    <source>
        <dbReference type="EMBL" id="MBB4223433.1"/>
    </source>
</evidence>
<gene>
    <name evidence="1" type="ORF">GGD71_004219</name>
</gene>
<name>A0A840FNI3_9BURK</name>
<reference evidence="1 2" key="1">
    <citation type="submission" date="2020-08" db="EMBL/GenBank/DDBJ databases">
        <title>Genomic Encyclopedia of Type Strains, Phase IV (KMG-V): Genome sequencing to study the core and pangenomes of soil and plant-associated prokaryotes.</title>
        <authorList>
            <person name="Whitman W."/>
        </authorList>
    </citation>
    <scope>NUCLEOTIDE SEQUENCE [LARGE SCALE GENOMIC DNA]</scope>
    <source>
        <strain evidence="1 2">34/80</strain>
    </source>
</reference>
<dbReference type="Pfam" id="PF01963">
    <property type="entry name" value="TraB_PrgY_gumN"/>
    <property type="match status" value="1"/>
</dbReference>
<dbReference type="InterPro" id="IPR047111">
    <property type="entry name" value="YbaP-like"/>
</dbReference>
<dbReference type="PANTHER" id="PTHR40590:SF1">
    <property type="entry name" value="CYTOPLASMIC PROTEIN"/>
    <property type="match status" value="1"/>
</dbReference>
<proteinExistence type="predicted"/>
<dbReference type="RefSeq" id="WP_184640611.1">
    <property type="nucleotide sequence ID" value="NZ_JACIFZ010000005.1"/>
</dbReference>
<organism evidence="1 2">
    <name type="scientific">Variovorax guangxiensis</name>
    <dbReference type="NCBI Taxonomy" id="1775474"/>
    <lineage>
        <taxon>Bacteria</taxon>
        <taxon>Pseudomonadati</taxon>
        <taxon>Pseudomonadota</taxon>
        <taxon>Betaproteobacteria</taxon>
        <taxon>Burkholderiales</taxon>
        <taxon>Comamonadaceae</taxon>
        <taxon>Variovorax</taxon>
    </lineage>
</organism>
<evidence type="ECO:0008006" key="3">
    <source>
        <dbReference type="Google" id="ProtNLM"/>
    </source>
</evidence>
<dbReference type="AlphaFoldDB" id="A0A840FNI3"/>
<sequence>MYYEIQGHNIRILGALHVFPPGNHLLPAWIQHAYGWAQILTREHDSAGLDPYRREADGVTPKHWQRYFEYVGSALGPLQHGVEAAFAARLQSEGRTEMGKLENERAFADLLDAVPREAFEAAAAELEKSRASAPADFSKFHSAWARADLSALQKVLSESPLYKIKALREAIFMKRNRQWAKEICSAGRSQQRRLYVVGCLHLVGKDNLLEMIKARGRRIARLDQSLTVHG</sequence>
<dbReference type="EMBL" id="JACIFZ010000005">
    <property type="protein sequence ID" value="MBB4223433.1"/>
    <property type="molecule type" value="Genomic_DNA"/>
</dbReference>
<dbReference type="InterPro" id="IPR002816">
    <property type="entry name" value="TraB/PrgY/GumN_fam"/>
</dbReference>